<feature type="region of interest" description="Disordered" evidence="1">
    <location>
        <begin position="1"/>
        <end position="23"/>
    </location>
</feature>
<evidence type="ECO:0000313" key="2">
    <source>
        <dbReference type="EMBL" id="GFY36628.1"/>
    </source>
</evidence>
<reference evidence="2" key="1">
    <citation type="submission" date="2020-08" db="EMBL/GenBank/DDBJ databases">
        <title>Multicomponent nature underlies the extraordinary mechanical properties of spider dragline silk.</title>
        <authorList>
            <person name="Kono N."/>
            <person name="Nakamura H."/>
            <person name="Mori M."/>
            <person name="Yoshida Y."/>
            <person name="Ohtoshi R."/>
            <person name="Malay A.D."/>
            <person name="Moran D.A.P."/>
            <person name="Tomita M."/>
            <person name="Numata K."/>
            <person name="Arakawa K."/>
        </authorList>
    </citation>
    <scope>NUCLEOTIDE SEQUENCE</scope>
</reference>
<dbReference type="EMBL" id="BMAU01021437">
    <property type="protein sequence ID" value="GFY36628.1"/>
    <property type="molecule type" value="Genomic_DNA"/>
</dbReference>
<accession>A0A8X6WK54</accession>
<evidence type="ECO:0000313" key="3">
    <source>
        <dbReference type="Proteomes" id="UP000887159"/>
    </source>
</evidence>
<protein>
    <submittedName>
        <fullName evidence="2">Uncharacterized protein</fullName>
    </submittedName>
</protein>
<keyword evidence="3" id="KW-1185">Reference proteome</keyword>
<proteinExistence type="predicted"/>
<dbReference type="Proteomes" id="UP000887159">
    <property type="component" value="Unassembled WGS sequence"/>
</dbReference>
<name>A0A8X6WK54_TRICX</name>
<sequence length="116" mass="12822">MDLAILNHGQATRTTPERACPSSNFHATPTGRCLSLDIFNVHRPPLHGGSSAARSRISLHAGHEPVTFNTRLPRPLVASKSDINKQLINQPHKTLSSSRLNVPKLYYSMFFEGTMC</sequence>
<dbReference type="AlphaFoldDB" id="A0A8X6WK54"/>
<evidence type="ECO:0000256" key="1">
    <source>
        <dbReference type="SAM" id="MobiDB-lite"/>
    </source>
</evidence>
<gene>
    <name evidence="2" type="ORF">TNCV_28321</name>
</gene>
<organism evidence="2 3">
    <name type="scientific">Trichonephila clavipes</name>
    <name type="common">Golden silk orbweaver</name>
    <name type="synonym">Nephila clavipes</name>
    <dbReference type="NCBI Taxonomy" id="2585209"/>
    <lineage>
        <taxon>Eukaryota</taxon>
        <taxon>Metazoa</taxon>
        <taxon>Ecdysozoa</taxon>
        <taxon>Arthropoda</taxon>
        <taxon>Chelicerata</taxon>
        <taxon>Arachnida</taxon>
        <taxon>Araneae</taxon>
        <taxon>Araneomorphae</taxon>
        <taxon>Entelegynae</taxon>
        <taxon>Araneoidea</taxon>
        <taxon>Nephilidae</taxon>
        <taxon>Trichonephila</taxon>
    </lineage>
</organism>
<comment type="caution">
    <text evidence="2">The sequence shown here is derived from an EMBL/GenBank/DDBJ whole genome shotgun (WGS) entry which is preliminary data.</text>
</comment>